<evidence type="ECO:0000313" key="1">
    <source>
        <dbReference type="EMBL" id="AMD88779.1"/>
    </source>
</evidence>
<name>A0A0X8JH88_9BACT</name>
<dbReference type="Proteomes" id="UP000069241">
    <property type="component" value="Chromosome"/>
</dbReference>
<organism evidence="1 2">
    <name type="scientific">Desulfovibrio fairfieldensis</name>
    <dbReference type="NCBI Taxonomy" id="44742"/>
    <lineage>
        <taxon>Bacteria</taxon>
        <taxon>Pseudomonadati</taxon>
        <taxon>Thermodesulfobacteriota</taxon>
        <taxon>Desulfovibrionia</taxon>
        <taxon>Desulfovibrionales</taxon>
        <taxon>Desulfovibrionaceae</taxon>
        <taxon>Desulfovibrio</taxon>
    </lineage>
</organism>
<evidence type="ECO:0000313" key="2">
    <source>
        <dbReference type="Proteomes" id="UP000069241"/>
    </source>
</evidence>
<accession>A0A0X8JH88</accession>
<sequence>MKKCCALNPARFRFLRIPDTLHLDRGYASEALLPELAALERVKILSGPEPMRFGADGLEDPWW</sequence>
<keyword evidence="2" id="KW-1185">Reference proteome</keyword>
<protein>
    <submittedName>
        <fullName evidence="1">Uncharacterized protein</fullName>
    </submittedName>
</protein>
<dbReference type="AlphaFoldDB" id="A0A0X8JH88"/>
<reference evidence="2" key="1">
    <citation type="submission" date="2016-02" db="EMBL/GenBank/DDBJ databases">
        <authorList>
            <person name="Holder M.E."/>
            <person name="Ajami N.J."/>
            <person name="Petrosino J.F."/>
        </authorList>
    </citation>
    <scope>NUCLEOTIDE SEQUENCE [LARGE SCALE GENOMIC DNA]</scope>
    <source>
        <strain evidence="2">CCUG 45958</strain>
    </source>
</reference>
<proteinExistence type="predicted"/>
<dbReference type="RefSeq" id="WP_062251277.1">
    <property type="nucleotide sequence ID" value="NZ_CP014229.1"/>
</dbReference>
<gene>
    <name evidence="1" type="ORF">AXF13_00850</name>
</gene>
<dbReference type="KEGG" id="dfi:AXF13_00850"/>
<dbReference type="EMBL" id="CP014229">
    <property type="protein sequence ID" value="AMD88779.1"/>
    <property type="molecule type" value="Genomic_DNA"/>
</dbReference>